<feature type="region of interest" description="Disordered" evidence="2">
    <location>
        <begin position="73"/>
        <end position="187"/>
    </location>
</feature>
<dbReference type="InterPro" id="IPR037056">
    <property type="entry name" value="RNase_H1_N_sf"/>
</dbReference>
<dbReference type="Gene3D" id="3.40.970.10">
    <property type="entry name" value="Ribonuclease H1, N-terminal domain"/>
    <property type="match status" value="1"/>
</dbReference>
<dbReference type="AlphaFoldDB" id="A0AAW0DTJ4"/>
<accession>A0AAW0DTJ4</accession>
<dbReference type="Pfam" id="PF01693">
    <property type="entry name" value="Cauli_VI"/>
    <property type="match status" value="1"/>
</dbReference>
<feature type="compositionally biased region" description="Basic and acidic residues" evidence="2">
    <location>
        <begin position="116"/>
        <end position="128"/>
    </location>
</feature>
<keyword evidence="1" id="KW-0175">Coiled coil</keyword>
<evidence type="ECO:0000313" key="5">
    <source>
        <dbReference type="Proteomes" id="UP001383192"/>
    </source>
</evidence>
<protein>
    <recommendedName>
        <fullName evidence="3">Ribonuclease H1 N-terminal domain-containing protein</fullName>
    </recommendedName>
</protein>
<keyword evidence="5" id="KW-1185">Reference proteome</keyword>
<gene>
    <name evidence="4" type="ORF">VNI00_003341</name>
</gene>
<dbReference type="EMBL" id="JAYKXP010000008">
    <property type="protein sequence ID" value="KAK7054878.1"/>
    <property type="molecule type" value="Genomic_DNA"/>
</dbReference>
<feature type="domain" description="Ribonuclease H1 N-terminal" evidence="3">
    <location>
        <begin position="196"/>
        <end position="240"/>
    </location>
</feature>
<evidence type="ECO:0000313" key="4">
    <source>
        <dbReference type="EMBL" id="KAK7054878.1"/>
    </source>
</evidence>
<evidence type="ECO:0000256" key="2">
    <source>
        <dbReference type="SAM" id="MobiDB-lite"/>
    </source>
</evidence>
<organism evidence="4 5">
    <name type="scientific">Paramarasmius palmivorus</name>
    <dbReference type="NCBI Taxonomy" id="297713"/>
    <lineage>
        <taxon>Eukaryota</taxon>
        <taxon>Fungi</taxon>
        <taxon>Dikarya</taxon>
        <taxon>Basidiomycota</taxon>
        <taxon>Agaricomycotina</taxon>
        <taxon>Agaricomycetes</taxon>
        <taxon>Agaricomycetidae</taxon>
        <taxon>Agaricales</taxon>
        <taxon>Marasmiineae</taxon>
        <taxon>Marasmiaceae</taxon>
        <taxon>Paramarasmius</taxon>
    </lineage>
</organism>
<evidence type="ECO:0000259" key="3">
    <source>
        <dbReference type="Pfam" id="PF01693"/>
    </source>
</evidence>
<feature type="coiled-coil region" evidence="1">
    <location>
        <begin position="38"/>
        <end position="72"/>
    </location>
</feature>
<feature type="compositionally biased region" description="Low complexity" evidence="2">
    <location>
        <begin position="94"/>
        <end position="114"/>
    </location>
</feature>
<name>A0AAW0DTJ4_9AGAR</name>
<evidence type="ECO:0000256" key="1">
    <source>
        <dbReference type="SAM" id="Coils"/>
    </source>
</evidence>
<proteinExistence type="predicted"/>
<comment type="caution">
    <text evidence="4">The sequence shown here is derived from an EMBL/GenBank/DDBJ whole genome shotgun (WGS) entry which is preliminary data.</text>
</comment>
<dbReference type="InterPro" id="IPR011320">
    <property type="entry name" value="RNase_H1_N"/>
</dbReference>
<sequence length="328" mass="35564">MSAIISSGDNTASRLSRMEAIRRTLVATQEAQASEEALSLAQCEMVRASLQVEDAEDNLAQCLEQMTVSTQKVQQSLSSARHVFQEKGGRKGTRSSGTRTPQHAASTPPSSSHRSSGRERTRSRRPDSAPRTPSDASARGTDVVQQVAPQSPTPAPQTPTRVTGRGTNVVHTPGSPAPNPGGFVRSTRPKTANFQAYVVYVGRNNEQRICDTWPEAQAFMKGAVMPYHKGFKSAARARAYFQECIDSGVFEALKAEASNSGNKLFYIVTDGVAPGVYNTKYGLVRDGLQWRGGVVTVFEGTETDADSLFEEYENGGYVHRREAFVGQV</sequence>
<dbReference type="Proteomes" id="UP001383192">
    <property type="component" value="Unassembled WGS sequence"/>
</dbReference>
<reference evidence="4 5" key="1">
    <citation type="submission" date="2024-01" db="EMBL/GenBank/DDBJ databases">
        <title>A draft genome for a cacao thread blight-causing isolate of Paramarasmius palmivorus.</title>
        <authorList>
            <person name="Baruah I.K."/>
            <person name="Bukari Y."/>
            <person name="Amoako-Attah I."/>
            <person name="Meinhardt L.W."/>
            <person name="Bailey B.A."/>
            <person name="Cohen S.P."/>
        </authorList>
    </citation>
    <scope>NUCLEOTIDE SEQUENCE [LARGE SCALE GENOMIC DNA]</scope>
    <source>
        <strain evidence="4 5">GH-12</strain>
    </source>
</reference>